<sequence length="36" mass="3672">MPARTGDNDAAWAAAGGVVLISVAGGVYARRRRASQ</sequence>
<dbReference type="KEGG" id="cxe:FOB82_10060"/>
<evidence type="ECO:0000256" key="5">
    <source>
        <dbReference type="SAM" id="Phobius"/>
    </source>
</evidence>
<evidence type="ECO:0000256" key="1">
    <source>
        <dbReference type="ARBA" id="ARBA00022512"/>
    </source>
</evidence>
<proteinExistence type="predicted"/>
<keyword evidence="1" id="KW-0134">Cell wall</keyword>
<dbReference type="NCBIfam" id="TIGR01167">
    <property type="entry name" value="LPXTG_anchor"/>
    <property type="match status" value="1"/>
</dbReference>
<dbReference type="InterPro" id="IPR019931">
    <property type="entry name" value="LPXTG_anchor"/>
</dbReference>
<dbReference type="EMBL" id="CP046322">
    <property type="protein sequence ID" value="QGS35228.1"/>
    <property type="molecule type" value="Genomic_DNA"/>
</dbReference>
<feature type="domain" description="Gram-positive cocci surface proteins LPxTG" evidence="6">
    <location>
        <begin position="2"/>
        <end position="36"/>
    </location>
</feature>
<name>A0A6B8TGP9_9CORY</name>
<evidence type="ECO:0000256" key="4">
    <source>
        <dbReference type="ARBA" id="ARBA00023088"/>
    </source>
</evidence>
<dbReference type="Proteomes" id="UP000426857">
    <property type="component" value="Chromosome"/>
</dbReference>
<dbReference type="AlphaFoldDB" id="A0A6B8TGP9"/>
<evidence type="ECO:0000313" key="8">
    <source>
        <dbReference type="Proteomes" id="UP000426857"/>
    </source>
</evidence>
<dbReference type="RefSeq" id="WP_155870092.1">
    <property type="nucleotide sequence ID" value="NZ_CP046322.1"/>
</dbReference>
<gene>
    <name evidence="7" type="ORF">FOB82_10060</name>
</gene>
<keyword evidence="5" id="KW-0472">Membrane</keyword>
<dbReference type="PROSITE" id="PS50847">
    <property type="entry name" value="GRAM_POS_ANCHORING"/>
    <property type="match status" value="1"/>
</dbReference>
<keyword evidence="3" id="KW-0732">Signal</keyword>
<evidence type="ECO:0000259" key="6">
    <source>
        <dbReference type="PROSITE" id="PS50847"/>
    </source>
</evidence>
<feature type="transmembrane region" description="Helical" evidence="5">
    <location>
        <begin position="12"/>
        <end position="29"/>
    </location>
</feature>
<evidence type="ECO:0000256" key="2">
    <source>
        <dbReference type="ARBA" id="ARBA00022525"/>
    </source>
</evidence>
<evidence type="ECO:0000256" key="3">
    <source>
        <dbReference type="ARBA" id="ARBA00022729"/>
    </source>
</evidence>
<keyword evidence="5" id="KW-1133">Transmembrane helix</keyword>
<dbReference type="Pfam" id="PF00746">
    <property type="entry name" value="Gram_pos_anchor"/>
    <property type="match status" value="1"/>
</dbReference>
<keyword evidence="2" id="KW-0964">Secreted</keyword>
<reference evidence="7 8" key="1">
    <citation type="submission" date="2019-11" db="EMBL/GenBank/DDBJ databases">
        <title>FDA dAtabase for Regulatory Grade micrObial Sequences (FDA-ARGOS): Supporting development and validation of Infectious Disease Dx tests.</title>
        <authorList>
            <person name="Kerrigan L."/>
            <person name="Long C."/>
            <person name="Tallon L."/>
            <person name="Sadzewicz L."/>
            <person name="Vavikolanu K."/>
            <person name="Mehta A."/>
            <person name="Aluvathingal J."/>
            <person name="Nadendla S."/>
            <person name="Yan Y."/>
            <person name="Sichtig H."/>
        </authorList>
    </citation>
    <scope>NUCLEOTIDE SEQUENCE [LARGE SCALE GENOMIC DNA]</scope>
    <source>
        <strain evidence="7 8">FDAARGOS_674</strain>
    </source>
</reference>
<keyword evidence="4" id="KW-0572">Peptidoglycan-anchor</keyword>
<evidence type="ECO:0000313" key="7">
    <source>
        <dbReference type="EMBL" id="QGS35228.1"/>
    </source>
</evidence>
<accession>A0A6B8TGP9</accession>
<organism evidence="7 8">
    <name type="scientific">Corynebacterium xerosis</name>
    <dbReference type="NCBI Taxonomy" id="1725"/>
    <lineage>
        <taxon>Bacteria</taxon>
        <taxon>Bacillati</taxon>
        <taxon>Actinomycetota</taxon>
        <taxon>Actinomycetes</taxon>
        <taxon>Mycobacteriales</taxon>
        <taxon>Corynebacteriaceae</taxon>
        <taxon>Corynebacterium</taxon>
    </lineage>
</organism>
<protein>
    <submittedName>
        <fullName evidence="7">LPXTG cell wall anchor domain-containing protein</fullName>
    </submittedName>
</protein>
<keyword evidence="5" id="KW-0812">Transmembrane</keyword>